<protein>
    <recommendedName>
        <fullName evidence="5">Aminotransferase</fullName>
        <ecNumber evidence="5">2.6.1.-</ecNumber>
    </recommendedName>
</protein>
<dbReference type="InterPro" id="IPR015424">
    <property type="entry name" value="PyrdxlP-dep_Trfase"/>
</dbReference>
<keyword evidence="3 5" id="KW-0808">Transferase</keyword>
<comment type="cofactor">
    <cofactor evidence="1 5">
        <name>pyridoxal 5'-phosphate</name>
        <dbReference type="ChEBI" id="CHEBI:597326"/>
    </cofactor>
</comment>
<dbReference type="Gene3D" id="3.90.1150.10">
    <property type="entry name" value="Aspartate Aminotransferase, domain 1"/>
    <property type="match status" value="1"/>
</dbReference>
<dbReference type="GO" id="GO:0030170">
    <property type="term" value="F:pyridoxal phosphate binding"/>
    <property type="evidence" value="ECO:0007669"/>
    <property type="project" value="InterPro"/>
</dbReference>
<reference evidence="8 9" key="1">
    <citation type="submission" date="2018-04" db="EMBL/GenBank/DDBJ databases">
        <title>Novel Campyloabacter and Helicobacter Species and Strains.</title>
        <authorList>
            <person name="Mannion A.J."/>
            <person name="Shen Z."/>
            <person name="Fox J.G."/>
        </authorList>
    </citation>
    <scope>NUCLEOTIDE SEQUENCE [LARGE SCALE GENOMIC DNA]</scope>
    <source>
        <strain evidence="8 9">MIT 97-5075</strain>
    </source>
</reference>
<evidence type="ECO:0000259" key="7">
    <source>
        <dbReference type="Pfam" id="PF00155"/>
    </source>
</evidence>
<evidence type="ECO:0000256" key="3">
    <source>
        <dbReference type="ARBA" id="ARBA00022679"/>
    </source>
</evidence>
<dbReference type="PANTHER" id="PTHR42885">
    <property type="entry name" value="HISTIDINOL-PHOSPHATE AMINOTRANSFERASE-RELATED"/>
    <property type="match status" value="1"/>
</dbReference>
<dbReference type="InterPro" id="IPR015421">
    <property type="entry name" value="PyrdxlP-dep_Trfase_major"/>
</dbReference>
<proteinExistence type="inferred from homology"/>
<dbReference type="Gene3D" id="3.40.640.10">
    <property type="entry name" value="Type I PLP-dependent aspartate aminotransferase-like (Major domain)"/>
    <property type="match status" value="1"/>
</dbReference>
<keyword evidence="6" id="KW-1133">Transmembrane helix</keyword>
<evidence type="ECO:0000256" key="1">
    <source>
        <dbReference type="ARBA" id="ARBA00001933"/>
    </source>
</evidence>
<evidence type="ECO:0000256" key="2">
    <source>
        <dbReference type="ARBA" id="ARBA00022576"/>
    </source>
</evidence>
<keyword evidence="4" id="KW-0663">Pyridoxal phosphate</keyword>
<keyword evidence="9" id="KW-1185">Reference proteome</keyword>
<keyword evidence="6" id="KW-0472">Membrane</keyword>
<keyword evidence="2 5" id="KW-0032">Aminotransferase</keyword>
<dbReference type="InterPro" id="IPR004838">
    <property type="entry name" value="NHTrfase_class1_PyrdxlP-BS"/>
</dbReference>
<gene>
    <name evidence="8" type="ORF">CQA66_02640</name>
</gene>
<dbReference type="PROSITE" id="PS51318">
    <property type="entry name" value="TAT"/>
    <property type="match status" value="1"/>
</dbReference>
<dbReference type="PROSITE" id="PS00105">
    <property type="entry name" value="AA_TRANSFER_CLASS_1"/>
    <property type="match status" value="1"/>
</dbReference>
<dbReference type="OrthoDB" id="9813612at2"/>
<dbReference type="GO" id="GO:0008483">
    <property type="term" value="F:transaminase activity"/>
    <property type="evidence" value="ECO:0007669"/>
    <property type="project" value="UniProtKB-KW"/>
</dbReference>
<dbReference type="InterPro" id="IPR015422">
    <property type="entry name" value="PyrdxlP-dep_Trfase_small"/>
</dbReference>
<dbReference type="SUPFAM" id="SSF53383">
    <property type="entry name" value="PLP-dependent transferases"/>
    <property type="match status" value="1"/>
</dbReference>
<dbReference type="AlphaFoldDB" id="A0A3D8J6L7"/>
<dbReference type="RefSeq" id="WP_104762712.1">
    <property type="nucleotide sequence ID" value="NZ_FZPM01000006.1"/>
</dbReference>
<dbReference type="Proteomes" id="UP000256424">
    <property type="component" value="Unassembled WGS sequence"/>
</dbReference>
<evidence type="ECO:0000313" key="8">
    <source>
        <dbReference type="EMBL" id="RDU73139.1"/>
    </source>
</evidence>
<dbReference type="InterPro" id="IPR004839">
    <property type="entry name" value="Aminotransferase_I/II_large"/>
</dbReference>
<dbReference type="EC" id="2.6.1.-" evidence="5"/>
<comment type="similarity">
    <text evidence="5">Belongs to the class-I pyridoxal-phosphate-dependent aminotransferase family.</text>
</comment>
<name>A0A3D8J6L7_9HELI</name>
<evidence type="ECO:0000256" key="4">
    <source>
        <dbReference type="ARBA" id="ARBA00022898"/>
    </source>
</evidence>
<organism evidence="8 9">
    <name type="scientific">Helicobacter aurati</name>
    <dbReference type="NCBI Taxonomy" id="137778"/>
    <lineage>
        <taxon>Bacteria</taxon>
        <taxon>Pseudomonadati</taxon>
        <taxon>Campylobacterota</taxon>
        <taxon>Epsilonproteobacteria</taxon>
        <taxon>Campylobacterales</taxon>
        <taxon>Helicobacteraceae</taxon>
        <taxon>Helicobacter</taxon>
    </lineage>
</organism>
<evidence type="ECO:0000313" key="9">
    <source>
        <dbReference type="Proteomes" id="UP000256424"/>
    </source>
</evidence>
<sequence length="389" mass="44168">MENTQNSARREILKIGALIGGTFALGGMLSPMNAATTQFKQPTRDNPLMLNYNENAYGYSQLARKAIERSLTKIPFYPHEAVDKLRTDIANFHQIKADKICLTNGSSAGIQSSIYAANKMAQELNLPIRIIIPNPTFEFIEEYARPLNIEVVKFNLDSEFNVDIDSMKRNEREFDGVSLVYLCNPNNPTSNIIGANDLYSWIRTAKTTTVFLIDEAYAEYVVSNLFKSGIDILKDSTKNVIVLRSFSKIFGLAGLRVGYIITTSELKRRIDEFLELESINVLGAIAASAAIKDFNFRQYCVNSNLKSKQIITKTLDSLDLKYAPSHANFIFHEITGQFDDFANNMKLQNILVGRQFTRYDNFCRVTLGTPDQMQYYTKVLKDFRKKRLI</sequence>
<dbReference type="Pfam" id="PF00155">
    <property type="entry name" value="Aminotran_1_2"/>
    <property type="match status" value="1"/>
</dbReference>
<evidence type="ECO:0000256" key="5">
    <source>
        <dbReference type="RuleBase" id="RU000481"/>
    </source>
</evidence>
<comment type="caution">
    <text evidence="8">The sequence shown here is derived from an EMBL/GenBank/DDBJ whole genome shotgun (WGS) entry which is preliminary data.</text>
</comment>
<evidence type="ECO:0000256" key="6">
    <source>
        <dbReference type="SAM" id="Phobius"/>
    </source>
</evidence>
<dbReference type="PANTHER" id="PTHR42885:SF2">
    <property type="entry name" value="HISTIDINOL-PHOSPHATE AMINOTRANSFERASE"/>
    <property type="match status" value="1"/>
</dbReference>
<dbReference type="CDD" id="cd00609">
    <property type="entry name" value="AAT_like"/>
    <property type="match status" value="1"/>
</dbReference>
<accession>A0A3D8J6L7</accession>
<dbReference type="InterPro" id="IPR006311">
    <property type="entry name" value="TAT_signal"/>
</dbReference>
<feature type="transmembrane region" description="Helical" evidence="6">
    <location>
        <begin position="12"/>
        <end position="32"/>
    </location>
</feature>
<keyword evidence="6" id="KW-0812">Transmembrane</keyword>
<feature type="domain" description="Aminotransferase class I/classII large" evidence="7">
    <location>
        <begin position="49"/>
        <end position="376"/>
    </location>
</feature>
<dbReference type="EMBL" id="NXLW01000003">
    <property type="protein sequence ID" value="RDU73139.1"/>
    <property type="molecule type" value="Genomic_DNA"/>
</dbReference>